<accession>A0A4S8LE57</accession>
<organism evidence="2 3">
    <name type="scientific">Dendrothele bispora (strain CBS 962.96)</name>
    <dbReference type="NCBI Taxonomy" id="1314807"/>
    <lineage>
        <taxon>Eukaryota</taxon>
        <taxon>Fungi</taxon>
        <taxon>Dikarya</taxon>
        <taxon>Basidiomycota</taxon>
        <taxon>Agaricomycotina</taxon>
        <taxon>Agaricomycetes</taxon>
        <taxon>Agaricomycetidae</taxon>
        <taxon>Agaricales</taxon>
        <taxon>Agaricales incertae sedis</taxon>
        <taxon>Dendrothele</taxon>
    </lineage>
</organism>
<keyword evidence="3" id="KW-1185">Reference proteome</keyword>
<feature type="non-terminal residue" evidence="2">
    <location>
        <position position="1"/>
    </location>
</feature>
<keyword evidence="1" id="KW-0732">Signal</keyword>
<reference evidence="2 3" key="1">
    <citation type="journal article" date="2019" name="Nat. Ecol. Evol.">
        <title>Megaphylogeny resolves global patterns of mushroom evolution.</title>
        <authorList>
            <person name="Varga T."/>
            <person name="Krizsan K."/>
            <person name="Foldi C."/>
            <person name="Dima B."/>
            <person name="Sanchez-Garcia M."/>
            <person name="Sanchez-Ramirez S."/>
            <person name="Szollosi G.J."/>
            <person name="Szarkandi J.G."/>
            <person name="Papp V."/>
            <person name="Albert L."/>
            <person name="Andreopoulos W."/>
            <person name="Angelini C."/>
            <person name="Antonin V."/>
            <person name="Barry K.W."/>
            <person name="Bougher N.L."/>
            <person name="Buchanan P."/>
            <person name="Buyck B."/>
            <person name="Bense V."/>
            <person name="Catcheside P."/>
            <person name="Chovatia M."/>
            <person name="Cooper J."/>
            <person name="Damon W."/>
            <person name="Desjardin D."/>
            <person name="Finy P."/>
            <person name="Geml J."/>
            <person name="Haridas S."/>
            <person name="Hughes K."/>
            <person name="Justo A."/>
            <person name="Karasinski D."/>
            <person name="Kautmanova I."/>
            <person name="Kiss B."/>
            <person name="Kocsube S."/>
            <person name="Kotiranta H."/>
            <person name="LaButti K.M."/>
            <person name="Lechner B.E."/>
            <person name="Liimatainen K."/>
            <person name="Lipzen A."/>
            <person name="Lukacs Z."/>
            <person name="Mihaltcheva S."/>
            <person name="Morgado L.N."/>
            <person name="Niskanen T."/>
            <person name="Noordeloos M.E."/>
            <person name="Ohm R.A."/>
            <person name="Ortiz-Santana B."/>
            <person name="Ovrebo C."/>
            <person name="Racz N."/>
            <person name="Riley R."/>
            <person name="Savchenko A."/>
            <person name="Shiryaev A."/>
            <person name="Soop K."/>
            <person name="Spirin V."/>
            <person name="Szebenyi C."/>
            <person name="Tomsovsky M."/>
            <person name="Tulloss R.E."/>
            <person name="Uehling J."/>
            <person name="Grigoriev I.V."/>
            <person name="Vagvolgyi C."/>
            <person name="Papp T."/>
            <person name="Martin F.M."/>
            <person name="Miettinen O."/>
            <person name="Hibbett D.S."/>
            <person name="Nagy L.G."/>
        </authorList>
    </citation>
    <scope>NUCLEOTIDE SEQUENCE [LARGE SCALE GENOMIC DNA]</scope>
    <source>
        <strain evidence="2 3">CBS 962.96</strain>
    </source>
</reference>
<evidence type="ECO:0000313" key="2">
    <source>
        <dbReference type="EMBL" id="THU87061.1"/>
    </source>
</evidence>
<feature type="signal peptide" evidence="1">
    <location>
        <begin position="1"/>
        <end position="18"/>
    </location>
</feature>
<evidence type="ECO:0000256" key="1">
    <source>
        <dbReference type="SAM" id="SignalP"/>
    </source>
</evidence>
<sequence>SFSLSLSPLLYCLLGTCALENRASKVRDWRSKGENPHNHKTCREKLELMKSFYRGIRMDAAELSRWQRFAAKGE</sequence>
<name>A0A4S8LE57_DENBC</name>
<dbReference type="AlphaFoldDB" id="A0A4S8LE57"/>
<proteinExistence type="predicted"/>
<feature type="chain" id="PRO_5020756411" evidence="1">
    <location>
        <begin position="19"/>
        <end position="74"/>
    </location>
</feature>
<gene>
    <name evidence="2" type="ORF">K435DRAFT_355901</name>
</gene>
<evidence type="ECO:0000313" key="3">
    <source>
        <dbReference type="Proteomes" id="UP000297245"/>
    </source>
</evidence>
<dbReference type="Proteomes" id="UP000297245">
    <property type="component" value="Unassembled WGS sequence"/>
</dbReference>
<protein>
    <submittedName>
        <fullName evidence="2">Uncharacterized protein</fullName>
    </submittedName>
</protein>
<dbReference type="EMBL" id="ML179466">
    <property type="protein sequence ID" value="THU87061.1"/>
    <property type="molecule type" value="Genomic_DNA"/>
</dbReference>